<dbReference type="PANTHER" id="PTHR11851">
    <property type="entry name" value="METALLOPROTEASE"/>
    <property type="match status" value="1"/>
</dbReference>
<dbReference type="Proteomes" id="UP001595896">
    <property type="component" value="Unassembled WGS sequence"/>
</dbReference>
<gene>
    <name evidence="2" type="primary">yfmF</name>
    <name evidence="2" type="ORF">ACFO4L_03585</name>
</gene>
<keyword evidence="3" id="KW-1185">Reference proteome</keyword>
<dbReference type="NCBIfam" id="NF047422">
    <property type="entry name" value="YfmF_fam"/>
    <property type="match status" value="1"/>
</dbReference>
<dbReference type="InterPro" id="IPR007863">
    <property type="entry name" value="Peptidase_M16_C"/>
</dbReference>
<comment type="caution">
    <text evidence="2">The sequence shown here is derived from an EMBL/GenBank/DDBJ whole genome shotgun (WGS) entry which is preliminary data.</text>
</comment>
<evidence type="ECO:0000259" key="1">
    <source>
        <dbReference type="Pfam" id="PF05193"/>
    </source>
</evidence>
<feature type="domain" description="Peptidase M16 C-terminal" evidence="1">
    <location>
        <begin position="182"/>
        <end position="354"/>
    </location>
</feature>
<dbReference type="Gene3D" id="3.30.830.10">
    <property type="entry name" value="Metalloenzyme, LuxS/M16 peptidase-like"/>
    <property type="match status" value="2"/>
</dbReference>
<dbReference type="EMBL" id="JBHSGK010000003">
    <property type="protein sequence ID" value="MFC4735661.1"/>
    <property type="molecule type" value="Genomic_DNA"/>
</dbReference>
<evidence type="ECO:0000313" key="2">
    <source>
        <dbReference type="EMBL" id="MFC4735661.1"/>
    </source>
</evidence>
<sequence>MPEANKTKPVRTTVIPSRTFKTTTFVLHLRTPLQKEYLTEKALLPSVLERGSRHFPSREIIQAALEEMYGAHLTADAVKKGEHHILSFKLEVANEKFLNEAVPLTERAVQMLASVALYPNLNEKGAFPDTPVQEEKRNHAQKLAGVKDDKMRYANKRLAEVMCEGEPYSLPVLGYEQQLEAITGKSLAEAHQALLKDSSIDLYVVGDVREQEIIQYVEQYMQFSSRPLAPLQTEFKKPEKVREVKETDEISQAKLHLGFRTPVVFGSKRYFALQVMNSLFGGAPHSKLFTNVREKESLAYYAASRVESHKGLVIVMAGIETAQYDKALSIILQQLDDLKNGEFSEEDVAKSKAVLRNQLLETMDSPRGRVELEYHGALIGEDWDAGSWITEIDKVQSADVKAAAASLELDTIYFLHGKG</sequence>
<dbReference type="SUPFAM" id="SSF63411">
    <property type="entry name" value="LuxS/MPP-like metallohydrolase"/>
    <property type="match status" value="2"/>
</dbReference>
<name>A0ABV9NTW4_9BACI</name>
<dbReference type="InterPro" id="IPR011249">
    <property type="entry name" value="Metalloenz_LuxS/M16"/>
</dbReference>
<evidence type="ECO:0000313" key="3">
    <source>
        <dbReference type="Proteomes" id="UP001595896"/>
    </source>
</evidence>
<accession>A0ABV9NTW4</accession>
<dbReference type="Pfam" id="PF05193">
    <property type="entry name" value="Peptidase_M16_C"/>
    <property type="match status" value="1"/>
</dbReference>
<dbReference type="PANTHER" id="PTHR11851:SF186">
    <property type="entry name" value="INACTIVE METALLOPROTEASE YMFF-RELATED"/>
    <property type="match status" value="1"/>
</dbReference>
<dbReference type="InterPro" id="IPR050361">
    <property type="entry name" value="MPP/UQCRC_Complex"/>
</dbReference>
<reference evidence="3" key="1">
    <citation type="journal article" date="2019" name="Int. J. Syst. Evol. Microbiol.">
        <title>The Global Catalogue of Microorganisms (GCM) 10K type strain sequencing project: providing services to taxonomists for standard genome sequencing and annotation.</title>
        <authorList>
            <consortium name="The Broad Institute Genomics Platform"/>
            <consortium name="The Broad Institute Genome Sequencing Center for Infectious Disease"/>
            <person name="Wu L."/>
            <person name="Ma J."/>
        </authorList>
    </citation>
    <scope>NUCLEOTIDE SEQUENCE [LARGE SCALE GENOMIC DNA]</scope>
    <source>
        <strain evidence="3">JCM 12165</strain>
    </source>
</reference>
<dbReference type="RefSeq" id="WP_377908285.1">
    <property type="nucleotide sequence ID" value="NZ_JBHSGK010000003.1"/>
</dbReference>
<proteinExistence type="predicted"/>
<organism evidence="2 3">
    <name type="scientific">Bacillus daqingensis</name>
    <dbReference type="NCBI Taxonomy" id="872396"/>
    <lineage>
        <taxon>Bacteria</taxon>
        <taxon>Bacillati</taxon>
        <taxon>Bacillota</taxon>
        <taxon>Bacilli</taxon>
        <taxon>Bacillales</taxon>
        <taxon>Bacillaceae</taxon>
        <taxon>Bacillus</taxon>
    </lineage>
</organism>
<protein>
    <submittedName>
        <fullName evidence="2">EF-P 5-aminopentanol modification-associated protein YfmF</fullName>
    </submittedName>
</protein>